<dbReference type="Pfam" id="PF23598">
    <property type="entry name" value="LRR_14"/>
    <property type="match status" value="1"/>
</dbReference>
<dbReference type="SUPFAM" id="SSF52540">
    <property type="entry name" value="P-loop containing nucleoside triphosphate hydrolases"/>
    <property type="match status" value="1"/>
</dbReference>
<gene>
    <name evidence="5" type="ORF">MAR_013514</name>
</gene>
<sequence length="1218" mass="137120">MSATAATRRRKPVKEIPVYNGPTMAHVGFQGARHMHPERMPSARSERTTAIRLFDTSEETLENVENQSKNARILIVNGLKMNQLSDGVVQRMLLLEKLDLSENQLGDASLPEAFKKLEHLVELNLSNNKFTKMPTALKKLKNLSRLSISYNNVDSLKGIEKLKKMQVLMLDHNKFSQVFKEVTHMRKLEILDCSHNTIREVGLDVRFLKNLKELNISKNKISVLPTDIFQLKNLESFKASQNQISKIPVFNMNPQHCHCISEIDLSNNMINKFPGHLLTISQKLDLSSNRLKTLDYSKMKKVEMGPGKELSVEGNPLTFPPMDILVLGAPKSGKTSFVQTFADGQPRLSEEMYEKSAGIEVSDMNIEDVPENEPPPPISLSASKKPQTSAKVTSAASGSKSGRRTPTIEQNNPNQKQHSKQTKHLPTQVLNGVQESDDVIADDNSSTASSSGKRTLNMTIWDFCGHPFYLFPHYMFFEQPAIAILTFNMHSYRSEHFEEVISSWFDWMIAKTNKLCVLLVGTHADKLKKEKIKQVCNEVKAKLQAHAERQRQIVQRRIDVITEKPHISQTLSAQLNAYSLLLQEKFIVQSEVIITSAAKNTGYETVAASIEMLSNDSRQFPNVLRVIPTFWLDVESFLEEKGNTMVVPMVKFDQLKEEIGAKFGMKHLVSTIVQYLHETGKALWFANNPAMKGVVILRPAWFFDVFRAVFRHDLKEKLDVEVEDSFKMIGITQSKYDQMKEEFLTEGIVDRDLLKCMMSHLLPLETNGPFMEVLNLFMDNLDLGYVVTKKPGGYNLDPDTEGMISRKYLLPWFRNVPEPPSVSEVWGPLEGKQRLAGVCRFPKYMPPGLFEMLSVRAHKGTHNLRFLSHWGSGFHAKHKTDKLQLMFTYYGHEDDNGTTLRFELRDDTHDPNEDAVSGSHMWSVLLPLLMDLEELLHSYTGVLVERLMECPGCRLLTFQGEWLTPKETQGLPTRPCEECNENIDTAFLVQPREKKRDDVRFNLAKIRQKKRQALAGSEDSNRPGKFNAPLHANVRTGRRTAILPMDNVTVDSGGRYGSVSSAVGSDLDSDTEDVRTSRHQSAVGLLPGLTEGEMMSFITKQRELGNAAENDVDRSQSPPANGSGLLSGFNSTQMVSFLKRHSDGANGDERGYSSDETNDEQNIPASRGLLPGLSADQMASFLQKHANESGSDNESDDVTPPTSFMRSNNINSENDAGQ</sequence>
<feature type="region of interest" description="Disordered" evidence="3">
    <location>
        <begin position="367"/>
        <end position="424"/>
    </location>
</feature>
<evidence type="ECO:0000313" key="6">
    <source>
        <dbReference type="Proteomes" id="UP001164746"/>
    </source>
</evidence>
<dbReference type="InterPro" id="IPR032675">
    <property type="entry name" value="LRR_dom_sf"/>
</dbReference>
<protein>
    <submittedName>
        <fullName evidence="5">MFHA1-like protein</fullName>
    </submittedName>
</protein>
<evidence type="ECO:0000256" key="1">
    <source>
        <dbReference type="ARBA" id="ARBA00022614"/>
    </source>
</evidence>
<dbReference type="InterPro" id="IPR055414">
    <property type="entry name" value="LRR_R13L4/SHOC2-like"/>
</dbReference>
<dbReference type="PANTHER" id="PTHR48051">
    <property type="match status" value="1"/>
</dbReference>
<dbReference type="Gene3D" id="3.40.50.300">
    <property type="entry name" value="P-loop containing nucleotide triphosphate hydrolases"/>
    <property type="match status" value="1"/>
</dbReference>
<feature type="region of interest" description="Disordered" evidence="3">
    <location>
        <begin position="1011"/>
        <end position="1033"/>
    </location>
</feature>
<reference evidence="5" key="1">
    <citation type="submission" date="2022-11" db="EMBL/GenBank/DDBJ databases">
        <title>Centuries of genome instability and evolution in soft-shell clam transmissible cancer (bioRxiv).</title>
        <authorList>
            <person name="Hart S.F.M."/>
            <person name="Yonemitsu M.A."/>
            <person name="Giersch R.M."/>
            <person name="Beal B.F."/>
            <person name="Arriagada G."/>
            <person name="Davis B.W."/>
            <person name="Ostrander E.A."/>
            <person name="Goff S.P."/>
            <person name="Metzger M.J."/>
        </authorList>
    </citation>
    <scope>NUCLEOTIDE SEQUENCE</scope>
    <source>
        <strain evidence="5">MELC-2E11</strain>
        <tissue evidence="5">Siphon/mantle</tissue>
    </source>
</reference>
<dbReference type="PROSITE" id="PS51450">
    <property type="entry name" value="LRR"/>
    <property type="match status" value="3"/>
</dbReference>
<feature type="compositionally biased region" description="Polar residues" evidence="3">
    <location>
        <begin position="1200"/>
        <end position="1218"/>
    </location>
</feature>
<dbReference type="InterPro" id="IPR003591">
    <property type="entry name" value="Leu-rich_rpt_typical-subtyp"/>
</dbReference>
<dbReference type="InterPro" id="IPR001611">
    <property type="entry name" value="Leu-rich_rpt"/>
</dbReference>
<feature type="compositionally biased region" description="Basic and acidic residues" evidence="3">
    <location>
        <begin position="1141"/>
        <end position="1153"/>
    </location>
</feature>
<name>A0ABY7G0Q5_MYAAR</name>
<feature type="region of interest" description="Disordered" evidence="3">
    <location>
        <begin position="1141"/>
        <end position="1218"/>
    </location>
</feature>
<feature type="compositionally biased region" description="Polar residues" evidence="3">
    <location>
        <begin position="380"/>
        <end position="400"/>
    </location>
</feature>
<evidence type="ECO:0000313" key="5">
    <source>
        <dbReference type="EMBL" id="WAR27810.1"/>
    </source>
</evidence>
<accession>A0ABY7G0Q5</accession>
<dbReference type="SMART" id="SM00369">
    <property type="entry name" value="LRR_TYP"/>
    <property type="match status" value="4"/>
</dbReference>
<evidence type="ECO:0000259" key="4">
    <source>
        <dbReference type="Pfam" id="PF23598"/>
    </source>
</evidence>
<dbReference type="InterPro" id="IPR050216">
    <property type="entry name" value="LRR_domain-containing"/>
</dbReference>
<feature type="region of interest" description="Disordered" evidence="3">
    <location>
        <begin position="1106"/>
        <end position="1128"/>
    </location>
</feature>
<keyword evidence="2" id="KW-0677">Repeat</keyword>
<evidence type="ECO:0000256" key="2">
    <source>
        <dbReference type="ARBA" id="ARBA00022737"/>
    </source>
</evidence>
<feature type="domain" description="Disease resistance R13L4/SHOC-2-like LRR" evidence="4">
    <location>
        <begin position="72"/>
        <end position="264"/>
    </location>
</feature>
<evidence type="ECO:0000256" key="3">
    <source>
        <dbReference type="SAM" id="MobiDB-lite"/>
    </source>
</evidence>
<dbReference type="InterPro" id="IPR027417">
    <property type="entry name" value="P-loop_NTPase"/>
</dbReference>
<dbReference type="SUPFAM" id="SSF52058">
    <property type="entry name" value="L domain-like"/>
    <property type="match status" value="1"/>
</dbReference>
<proteinExistence type="predicted"/>
<feature type="region of interest" description="Disordered" evidence="3">
    <location>
        <begin position="1061"/>
        <end position="1083"/>
    </location>
</feature>
<keyword evidence="1" id="KW-0433">Leucine-rich repeat</keyword>
<dbReference type="PANTHER" id="PTHR48051:SF1">
    <property type="entry name" value="RAS SUPPRESSOR PROTEIN 1"/>
    <property type="match status" value="1"/>
</dbReference>
<feature type="compositionally biased region" description="Polar residues" evidence="3">
    <location>
        <begin position="407"/>
        <end position="416"/>
    </location>
</feature>
<organism evidence="5 6">
    <name type="scientific">Mya arenaria</name>
    <name type="common">Soft-shell clam</name>
    <dbReference type="NCBI Taxonomy" id="6604"/>
    <lineage>
        <taxon>Eukaryota</taxon>
        <taxon>Metazoa</taxon>
        <taxon>Spiralia</taxon>
        <taxon>Lophotrochozoa</taxon>
        <taxon>Mollusca</taxon>
        <taxon>Bivalvia</taxon>
        <taxon>Autobranchia</taxon>
        <taxon>Heteroconchia</taxon>
        <taxon>Euheterodonta</taxon>
        <taxon>Imparidentia</taxon>
        <taxon>Neoheterodontei</taxon>
        <taxon>Myida</taxon>
        <taxon>Myoidea</taxon>
        <taxon>Myidae</taxon>
        <taxon>Mya</taxon>
    </lineage>
</organism>
<keyword evidence="6" id="KW-1185">Reference proteome</keyword>
<dbReference type="Gene3D" id="3.80.10.10">
    <property type="entry name" value="Ribonuclease Inhibitor"/>
    <property type="match status" value="2"/>
</dbReference>
<dbReference type="Proteomes" id="UP001164746">
    <property type="component" value="Chromosome 15"/>
</dbReference>
<dbReference type="EMBL" id="CP111026">
    <property type="protein sequence ID" value="WAR27810.1"/>
    <property type="molecule type" value="Genomic_DNA"/>
</dbReference>